<dbReference type="PANTHER" id="PTHR48048">
    <property type="entry name" value="GLYCOSYLTRANSFERASE"/>
    <property type="match status" value="1"/>
</dbReference>
<dbReference type="AlphaFoldDB" id="A0A6P3ZYM9"/>
<evidence type="ECO:0000256" key="2">
    <source>
        <dbReference type="ARBA" id="ARBA00022676"/>
    </source>
</evidence>
<evidence type="ECO:0000256" key="3">
    <source>
        <dbReference type="ARBA" id="ARBA00022679"/>
    </source>
</evidence>
<evidence type="ECO:0000256" key="5">
    <source>
        <dbReference type="RuleBase" id="RU362057"/>
    </source>
</evidence>
<accession>A0A6P3ZYM9</accession>
<dbReference type="InterPro" id="IPR050481">
    <property type="entry name" value="UDP-glycosyltransf_plant"/>
</dbReference>
<dbReference type="GeneID" id="107416704"/>
<dbReference type="EC" id="2.4.1.-" evidence="5"/>
<proteinExistence type="inferred from homology"/>
<dbReference type="SUPFAM" id="SSF53756">
    <property type="entry name" value="UDP-Glycosyltransferase/glycogen phosphorylase"/>
    <property type="match status" value="1"/>
</dbReference>
<dbReference type="InterPro" id="IPR035595">
    <property type="entry name" value="UDP_glycos_trans_CS"/>
</dbReference>
<name>A0A6P3ZYM9_ZIZJJ</name>
<dbReference type="Gene3D" id="3.40.50.2000">
    <property type="entry name" value="Glycogen Phosphorylase B"/>
    <property type="match status" value="2"/>
</dbReference>
<dbReference type="KEGG" id="zju:107416704"/>
<evidence type="ECO:0000313" key="7">
    <source>
        <dbReference type="RefSeq" id="XP_015880714.3"/>
    </source>
</evidence>
<reference evidence="7" key="1">
    <citation type="submission" date="2025-08" db="UniProtKB">
        <authorList>
            <consortium name="RefSeq"/>
        </authorList>
    </citation>
    <scope>IDENTIFICATION</scope>
    <source>
        <tissue evidence="7">Seedling</tissue>
    </source>
</reference>
<gene>
    <name evidence="7" type="primary">LOC107416704</name>
</gene>
<dbReference type="PROSITE" id="PS00375">
    <property type="entry name" value="UDPGT"/>
    <property type="match status" value="1"/>
</dbReference>
<evidence type="ECO:0000256" key="1">
    <source>
        <dbReference type="ARBA" id="ARBA00009995"/>
    </source>
</evidence>
<dbReference type="RefSeq" id="XP_015880714.3">
    <property type="nucleotide sequence ID" value="XM_016025228.4"/>
</dbReference>
<dbReference type="GO" id="GO:0035251">
    <property type="term" value="F:UDP-glucosyltransferase activity"/>
    <property type="evidence" value="ECO:0007669"/>
    <property type="project" value="InterPro"/>
</dbReference>
<organism evidence="6 7">
    <name type="scientific">Ziziphus jujuba</name>
    <name type="common">Chinese jujube</name>
    <name type="synonym">Ziziphus sativa</name>
    <dbReference type="NCBI Taxonomy" id="326968"/>
    <lineage>
        <taxon>Eukaryota</taxon>
        <taxon>Viridiplantae</taxon>
        <taxon>Streptophyta</taxon>
        <taxon>Embryophyta</taxon>
        <taxon>Tracheophyta</taxon>
        <taxon>Spermatophyta</taxon>
        <taxon>Magnoliopsida</taxon>
        <taxon>eudicotyledons</taxon>
        <taxon>Gunneridae</taxon>
        <taxon>Pentapetalae</taxon>
        <taxon>rosids</taxon>
        <taxon>fabids</taxon>
        <taxon>Rosales</taxon>
        <taxon>Rhamnaceae</taxon>
        <taxon>Paliureae</taxon>
        <taxon>Ziziphus</taxon>
    </lineage>
</organism>
<evidence type="ECO:0000256" key="4">
    <source>
        <dbReference type="RuleBase" id="RU003718"/>
    </source>
</evidence>
<dbReference type="PANTHER" id="PTHR48048:SF88">
    <property type="entry name" value="GLYCOSYLTRANSFERASE"/>
    <property type="match status" value="1"/>
</dbReference>
<protein>
    <recommendedName>
        <fullName evidence="5">Glycosyltransferase</fullName>
        <ecNumber evidence="5">2.4.1.-</ecNumber>
    </recommendedName>
</protein>
<keyword evidence="3 4" id="KW-0808">Transferase</keyword>
<keyword evidence="6" id="KW-1185">Reference proteome</keyword>
<dbReference type="InParanoid" id="A0A6P3ZYM9"/>
<dbReference type="Proteomes" id="UP001652623">
    <property type="component" value="Chromosome 4"/>
</dbReference>
<dbReference type="FunCoup" id="A0A6P3ZYM9">
    <property type="interactions" value="524"/>
</dbReference>
<evidence type="ECO:0000313" key="6">
    <source>
        <dbReference type="Proteomes" id="UP001652623"/>
    </source>
</evidence>
<keyword evidence="2 4" id="KW-0328">Glycosyltransferase</keyword>
<dbReference type="InterPro" id="IPR002213">
    <property type="entry name" value="UDP_glucos_trans"/>
</dbReference>
<comment type="similarity">
    <text evidence="1 4">Belongs to the UDP-glycosyltransferase family.</text>
</comment>
<dbReference type="CDD" id="cd03784">
    <property type="entry name" value="GT1_Gtf-like"/>
    <property type="match status" value="1"/>
</dbReference>
<dbReference type="Pfam" id="PF00201">
    <property type="entry name" value="UDPGT"/>
    <property type="match status" value="1"/>
</dbReference>
<sequence>MDQIFNKSPIYIYIYVHINTPKNIFPTIILKHPIHKDICSLSSTFNIEKMKKAELVFIPIPGRGHLLSMVEFAKLLVARDPHLYVTILIMKLPFDTKVGAYTASLVSSSSNRINCIDLPINEKVYTESNPPVFMTSFIEDQKPHVKNAVTQLIQSRDVDDEDSPRLAGFVIDMFCTTMIDVANEFGIPTYVFFASGAGFLGLLFHLQHLSDNHNVNITEYENDPEAELVIPSFVNPFPSKVLPVLVLDKDGGPVMMNHARRIRETKGIIVNTFTELESHAVYSLSNGDHEFPPVYPVGPILNLRSDESHVGSVNQIQNSDIIRWLDNQPPSSVVFVCFGSMGSFSEDQVKEIAYGLEQSGQRFIWSLRPPPPTDKMGLPSDYLDPTVVLPEGFLGRTAEVGKVIGWAPQVEILSHSATGGFVSHCGWNSTLESLWFGVPIATWPIFAEQQLNAFQMVKEFGCAVEIKLDYRREFNSDGDDQAVVSAQEIERGIRRVMDDDSDIRKRTKEISEQSRRTLVDGGTSFSCLGHLINDILKKVS</sequence>